<dbReference type="EMBL" id="KN743470">
    <property type="protein sequence ID" value="KIH52522.1"/>
    <property type="molecule type" value="Genomic_DNA"/>
</dbReference>
<accession>A0A0C2CRW2</accession>
<organism evidence="1 2">
    <name type="scientific">Ancylostoma duodenale</name>
    <dbReference type="NCBI Taxonomy" id="51022"/>
    <lineage>
        <taxon>Eukaryota</taxon>
        <taxon>Metazoa</taxon>
        <taxon>Ecdysozoa</taxon>
        <taxon>Nematoda</taxon>
        <taxon>Chromadorea</taxon>
        <taxon>Rhabditida</taxon>
        <taxon>Rhabditina</taxon>
        <taxon>Rhabditomorpha</taxon>
        <taxon>Strongyloidea</taxon>
        <taxon>Ancylostomatidae</taxon>
        <taxon>Ancylostomatinae</taxon>
        <taxon>Ancylostoma</taxon>
    </lineage>
</organism>
<keyword evidence="2" id="KW-1185">Reference proteome</keyword>
<dbReference type="Proteomes" id="UP000054047">
    <property type="component" value="Unassembled WGS sequence"/>
</dbReference>
<evidence type="ECO:0000313" key="1">
    <source>
        <dbReference type="EMBL" id="KIH52522.1"/>
    </source>
</evidence>
<feature type="non-terminal residue" evidence="1">
    <location>
        <position position="1"/>
    </location>
</feature>
<proteinExistence type="predicted"/>
<dbReference type="OrthoDB" id="2096344at2759"/>
<reference evidence="1 2" key="1">
    <citation type="submission" date="2013-12" db="EMBL/GenBank/DDBJ databases">
        <title>Draft genome of the parsitic nematode Ancylostoma duodenale.</title>
        <authorList>
            <person name="Mitreva M."/>
        </authorList>
    </citation>
    <scope>NUCLEOTIDE SEQUENCE [LARGE SCALE GENOMIC DNA]</scope>
    <source>
        <strain evidence="1 2">Zhejiang</strain>
    </source>
</reference>
<gene>
    <name evidence="1" type="ORF">ANCDUO_17376</name>
</gene>
<evidence type="ECO:0000313" key="2">
    <source>
        <dbReference type="Proteomes" id="UP000054047"/>
    </source>
</evidence>
<protein>
    <submittedName>
        <fullName evidence="1">Uncharacterized protein</fullName>
    </submittedName>
</protein>
<sequence length="96" mass="10734">CTKRSMEDFCVRSSDKQAVPMKQGRPRLPSIAEFADSVCSKMLSEQDRAQQNSPRKLTVKLTPLKSRTSAELKDHTAVKALEQPKEVESEFAGLLL</sequence>
<dbReference type="AlphaFoldDB" id="A0A0C2CRW2"/>
<name>A0A0C2CRW2_9BILA</name>